<proteinExistence type="predicted"/>
<dbReference type="Gene3D" id="3.40.47.10">
    <property type="match status" value="1"/>
</dbReference>
<evidence type="ECO:0000313" key="7">
    <source>
        <dbReference type="Proteomes" id="UP001296706"/>
    </source>
</evidence>
<name>A0ABX1R7L5_9PSEU</name>
<feature type="domain" description="Beta-ketoacyl-[acyl-carrier-protein] synthase III N-terminal" evidence="5">
    <location>
        <begin position="405"/>
        <end position="468"/>
    </location>
</feature>
<gene>
    <name evidence="6" type="ORF">HF577_02815</name>
</gene>
<dbReference type="InterPro" id="IPR016039">
    <property type="entry name" value="Thiolase-like"/>
</dbReference>
<keyword evidence="7" id="KW-1185">Reference proteome</keyword>
<evidence type="ECO:0000313" key="6">
    <source>
        <dbReference type="EMBL" id="NMH76042.1"/>
    </source>
</evidence>
<feature type="region of interest" description="Disordered" evidence="3">
    <location>
        <begin position="628"/>
        <end position="648"/>
    </location>
</feature>
<dbReference type="PANTHER" id="PTHR34069">
    <property type="entry name" value="3-OXOACYL-[ACYL-CARRIER-PROTEIN] SYNTHASE 3"/>
    <property type="match status" value="1"/>
</dbReference>
<dbReference type="EMBL" id="JAAXKY010000004">
    <property type="protein sequence ID" value="NMH76042.1"/>
    <property type="molecule type" value="Genomic_DNA"/>
</dbReference>
<keyword evidence="1" id="KW-0808">Transferase</keyword>
<sequence length="656" mass="71840">MKPFVVNRHGRMVFPANVLGALDFSVIDTIDQFRAVIGRDFEAKAPTGTDILTHVASGEYRNRFALLRELGQNLYWVNRYTLPMFEKQPTRWRDVPRHRPDLFLPLLTPWEDADRKISAVESAYDALPARWDADAEDRVFALLFDVFRHKRHHATELPPIPPTVAEALARPEALTLVLPRHDPDYRVFTPDEILDANEEVPELEALLRWSMVLHNQYPWERSDGELRPVSTIGDDDFVILYHPRDREVLAFIDRVRAAESDAAPAATRQASVPAFDARPPVRPYPPVRVRETFTVMPKLEALSVVRGEHICSNDDVIRNSSFSWSPMSAAEISAKTGIDQRRYSGRPIEQLALDASLAALTHAGRAPEEIGAVLVATCTSDRLIPSTACWLSGELGMLQTHASVDLVAACAGLPYGLSEAVRLLQEVRRPVLLVCVEKFSDKIGSVRTSRMIFGDGAAAIVVAPAEPGDTGDVQVLQTYASGPGTEVNSIVWPNPEFDNDITVYGPEVKSLVRRYLAQMISELEEQSDPDASDRSLLDSIELIVPHQANKTMIVDLAGKAGLKEEQLYFNIATMGNVSAASIPIALHDAVTDGVITGPTRVFAPGFGAGAVGGYAVLTMDPAIIAPEAGPDGNGTASAMRTSVSTTSEDVRVAFGE</sequence>
<dbReference type="InterPro" id="IPR013747">
    <property type="entry name" value="ACP_syn_III_C"/>
</dbReference>
<evidence type="ECO:0000256" key="1">
    <source>
        <dbReference type="ARBA" id="ARBA00022679"/>
    </source>
</evidence>
<feature type="domain" description="Beta-ketoacyl-[acyl-carrier-protein] synthase III C-terminal" evidence="4">
    <location>
        <begin position="538"/>
        <end position="618"/>
    </location>
</feature>
<accession>A0ABX1R7L5</accession>
<keyword evidence="2" id="KW-0012">Acyltransferase</keyword>
<dbReference type="Pfam" id="PF08545">
    <property type="entry name" value="ACP_syn_III"/>
    <property type="match status" value="1"/>
</dbReference>
<reference evidence="6 7" key="1">
    <citation type="submission" date="2020-04" db="EMBL/GenBank/DDBJ databases">
        <authorList>
            <person name="Klaysubun C."/>
            <person name="Duangmal K."/>
            <person name="Lipun K."/>
        </authorList>
    </citation>
    <scope>NUCLEOTIDE SEQUENCE [LARGE SCALE GENOMIC DNA]</scope>
    <source>
        <strain evidence="6 7">JCM 11839</strain>
    </source>
</reference>
<dbReference type="Pfam" id="PF08541">
    <property type="entry name" value="ACP_syn_III_C"/>
    <property type="match status" value="1"/>
</dbReference>
<dbReference type="PANTHER" id="PTHR34069:SF2">
    <property type="entry name" value="BETA-KETOACYL-[ACYL-CARRIER-PROTEIN] SYNTHASE III"/>
    <property type="match status" value="1"/>
</dbReference>
<protein>
    <submittedName>
        <fullName evidence="6">Ketoacyl-ACP synthase III</fullName>
    </submittedName>
</protein>
<evidence type="ECO:0000256" key="3">
    <source>
        <dbReference type="SAM" id="MobiDB-lite"/>
    </source>
</evidence>
<comment type="caution">
    <text evidence="6">The sequence shown here is derived from an EMBL/GenBank/DDBJ whole genome shotgun (WGS) entry which is preliminary data.</text>
</comment>
<dbReference type="InterPro" id="IPR013751">
    <property type="entry name" value="ACP_syn_III_N"/>
</dbReference>
<feature type="compositionally biased region" description="Polar residues" evidence="3">
    <location>
        <begin position="634"/>
        <end position="647"/>
    </location>
</feature>
<organism evidence="6 7">
    <name type="scientific">Pseudonocardia xinjiangensis</name>
    <dbReference type="NCBI Taxonomy" id="75289"/>
    <lineage>
        <taxon>Bacteria</taxon>
        <taxon>Bacillati</taxon>
        <taxon>Actinomycetota</taxon>
        <taxon>Actinomycetes</taxon>
        <taxon>Pseudonocardiales</taxon>
        <taxon>Pseudonocardiaceae</taxon>
        <taxon>Pseudonocardia</taxon>
    </lineage>
</organism>
<dbReference type="SUPFAM" id="SSF53901">
    <property type="entry name" value="Thiolase-like"/>
    <property type="match status" value="1"/>
</dbReference>
<evidence type="ECO:0000259" key="5">
    <source>
        <dbReference type="Pfam" id="PF08545"/>
    </source>
</evidence>
<evidence type="ECO:0000259" key="4">
    <source>
        <dbReference type="Pfam" id="PF08541"/>
    </source>
</evidence>
<dbReference type="Proteomes" id="UP001296706">
    <property type="component" value="Unassembled WGS sequence"/>
</dbReference>
<evidence type="ECO:0000256" key="2">
    <source>
        <dbReference type="ARBA" id="ARBA00023315"/>
    </source>
</evidence>